<dbReference type="GO" id="GO:0005737">
    <property type="term" value="C:cytoplasm"/>
    <property type="evidence" value="ECO:0007669"/>
    <property type="project" value="UniProtKB-ARBA"/>
</dbReference>
<name>A0A4S8KCL4_MUSBA</name>
<evidence type="ECO:0000313" key="8">
    <source>
        <dbReference type="Proteomes" id="UP000317650"/>
    </source>
</evidence>
<organism evidence="7 8">
    <name type="scientific">Musa balbisiana</name>
    <name type="common">Banana</name>
    <dbReference type="NCBI Taxonomy" id="52838"/>
    <lineage>
        <taxon>Eukaryota</taxon>
        <taxon>Viridiplantae</taxon>
        <taxon>Streptophyta</taxon>
        <taxon>Embryophyta</taxon>
        <taxon>Tracheophyta</taxon>
        <taxon>Spermatophyta</taxon>
        <taxon>Magnoliopsida</taxon>
        <taxon>Liliopsida</taxon>
        <taxon>Zingiberales</taxon>
        <taxon>Musaceae</taxon>
        <taxon>Musa</taxon>
    </lineage>
</organism>
<keyword evidence="5 6" id="KW-0472">Membrane</keyword>
<feature type="transmembrane region" description="Helical" evidence="6">
    <location>
        <begin position="56"/>
        <end position="73"/>
    </location>
</feature>
<comment type="caution">
    <text evidence="7">The sequence shown here is derived from an EMBL/GenBank/DDBJ whole genome shotgun (WGS) entry which is preliminary data.</text>
</comment>
<accession>A0A4S8KCL4</accession>
<dbReference type="PANTHER" id="PTHR31621:SF5">
    <property type="entry name" value="PROTEIN DMP10"/>
    <property type="match status" value="1"/>
</dbReference>
<evidence type="ECO:0000256" key="1">
    <source>
        <dbReference type="ARBA" id="ARBA00004141"/>
    </source>
</evidence>
<comment type="similarity">
    <text evidence="2">Belongs to the plant DMP1 protein family.</text>
</comment>
<dbReference type="Pfam" id="PF05078">
    <property type="entry name" value="DUF679"/>
    <property type="match status" value="1"/>
</dbReference>
<dbReference type="InterPro" id="IPR007770">
    <property type="entry name" value="DMP"/>
</dbReference>
<dbReference type="STRING" id="52838.A0A4S8KCL4"/>
<dbReference type="AlphaFoldDB" id="A0A4S8KCL4"/>
<feature type="transmembrane region" description="Helical" evidence="6">
    <location>
        <begin position="85"/>
        <end position="102"/>
    </location>
</feature>
<sequence>MEQQQQQSAPPSAVVNKTVSSVASLVKLLPSGTVLAFQALAPPFSNRGACRRSNRYLTAALIHLCAAACALLSLTDSLRGGDGKLYYGIATLGGLHVVNYEGEEEERGRVLRDLRRYRLRVRDGVHAVLGVVMFLAVAFSDADVVECFFPEVGAEVRQLLVNLPLGAGLVASVVFVMFPTTRKGVGYADTAHHTELS</sequence>
<dbReference type="GO" id="GO:0010256">
    <property type="term" value="P:endomembrane system organization"/>
    <property type="evidence" value="ECO:0007669"/>
    <property type="project" value="TreeGrafter"/>
</dbReference>
<evidence type="ECO:0000256" key="2">
    <source>
        <dbReference type="ARBA" id="ARBA00008707"/>
    </source>
</evidence>
<keyword evidence="8" id="KW-1185">Reference proteome</keyword>
<proteinExistence type="inferred from homology"/>
<evidence type="ECO:0000313" key="7">
    <source>
        <dbReference type="EMBL" id="THU72838.1"/>
    </source>
</evidence>
<evidence type="ECO:0000256" key="6">
    <source>
        <dbReference type="SAM" id="Phobius"/>
    </source>
</evidence>
<dbReference type="GO" id="GO:0016020">
    <property type="term" value="C:membrane"/>
    <property type="evidence" value="ECO:0007669"/>
    <property type="project" value="UniProtKB-SubCell"/>
</dbReference>
<dbReference type="PANTHER" id="PTHR31621">
    <property type="entry name" value="PROTEIN DMP3"/>
    <property type="match status" value="1"/>
</dbReference>
<evidence type="ECO:0000256" key="3">
    <source>
        <dbReference type="ARBA" id="ARBA00022692"/>
    </source>
</evidence>
<gene>
    <name evidence="7" type="ORF">C4D60_Mb04t16430</name>
</gene>
<protein>
    <submittedName>
        <fullName evidence="7">Uncharacterized protein</fullName>
    </submittedName>
</protein>
<keyword evidence="4 6" id="KW-1133">Transmembrane helix</keyword>
<evidence type="ECO:0000256" key="4">
    <source>
        <dbReference type="ARBA" id="ARBA00022989"/>
    </source>
</evidence>
<comment type="subcellular location">
    <subcellularLocation>
        <location evidence="1">Membrane</location>
        <topology evidence="1">Multi-pass membrane protein</topology>
    </subcellularLocation>
</comment>
<dbReference type="Proteomes" id="UP000317650">
    <property type="component" value="Chromosome 4"/>
</dbReference>
<dbReference type="EMBL" id="PYDT01000001">
    <property type="protein sequence ID" value="THU72838.1"/>
    <property type="molecule type" value="Genomic_DNA"/>
</dbReference>
<evidence type="ECO:0000256" key="5">
    <source>
        <dbReference type="ARBA" id="ARBA00023136"/>
    </source>
</evidence>
<reference evidence="7 8" key="1">
    <citation type="journal article" date="2019" name="Nat. Plants">
        <title>Genome sequencing of Musa balbisiana reveals subgenome evolution and function divergence in polyploid bananas.</title>
        <authorList>
            <person name="Yao X."/>
        </authorList>
    </citation>
    <scope>NUCLEOTIDE SEQUENCE [LARGE SCALE GENOMIC DNA]</scope>
    <source>
        <strain evidence="8">cv. DH-PKW</strain>
        <tissue evidence="7">Leaves</tissue>
    </source>
</reference>
<keyword evidence="3 6" id="KW-0812">Transmembrane</keyword>
<feature type="transmembrane region" description="Helical" evidence="6">
    <location>
        <begin position="123"/>
        <end position="139"/>
    </location>
</feature>
<feature type="transmembrane region" description="Helical" evidence="6">
    <location>
        <begin position="159"/>
        <end position="178"/>
    </location>
</feature>